<dbReference type="EMBL" id="JBANDC010000025">
    <property type="protein sequence ID" value="MEM4990474.1"/>
    <property type="molecule type" value="Genomic_DNA"/>
</dbReference>
<protein>
    <submittedName>
        <fullName evidence="2">DUF4019 domain-containing protein</fullName>
    </submittedName>
</protein>
<keyword evidence="1" id="KW-0732">Signal</keyword>
<dbReference type="Proteomes" id="UP001495910">
    <property type="component" value="Unassembled WGS sequence"/>
</dbReference>
<evidence type="ECO:0000313" key="2">
    <source>
        <dbReference type="EMBL" id="MEM4990474.1"/>
    </source>
</evidence>
<organism evidence="2 3">
    <name type="scientific">Collimonas rhizosphaerae</name>
    <dbReference type="NCBI Taxonomy" id="3126357"/>
    <lineage>
        <taxon>Bacteria</taxon>
        <taxon>Pseudomonadati</taxon>
        <taxon>Pseudomonadota</taxon>
        <taxon>Betaproteobacteria</taxon>
        <taxon>Burkholderiales</taxon>
        <taxon>Oxalobacteraceae</taxon>
        <taxon>Collimonas</taxon>
    </lineage>
</organism>
<comment type="caution">
    <text evidence="2">The sequence shown here is derived from an EMBL/GenBank/DDBJ whole genome shotgun (WGS) entry which is preliminary data.</text>
</comment>
<dbReference type="Pfam" id="PF13211">
    <property type="entry name" value="DUF4019"/>
    <property type="match status" value="1"/>
</dbReference>
<feature type="signal peptide" evidence="1">
    <location>
        <begin position="1"/>
        <end position="49"/>
    </location>
</feature>
<keyword evidence="3" id="KW-1185">Reference proteome</keyword>
<reference evidence="2 3" key="1">
    <citation type="submission" date="2024-02" db="EMBL/GenBank/DDBJ databases">
        <title>Draft genome sequence of Collimonas sp. strain H4R21, an effective mineral-weathering bacterial strain isolated from the beech rhizosphere.</title>
        <authorList>
            <person name="Morin E."/>
            <person name="Uroz S."/>
            <person name="Leveau J.H.J."/>
            <person name="Kumar R."/>
            <person name="Rey M.W."/>
            <person name="Pham J."/>
        </authorList>
    </citation>
    <scope>NUCLEOTIDE SEQUENCE [LARGE SCALE GENOMIC DNA]</scope>
    <source>
        <strain evidence="2 3">H4R21</strain>
    </source>
</reference>
<proteinExistence type="predicted"/>
<dbReference type="RefSeq" id="WP_342831514.1">
    <property type="nucleotide sequence ID" value="NZ_JBANDC010000025.1"/>
</dbReference>
<feature type="chain" id="PRO_5045649835" evidence="1">
    <location>
        <begin position="50"/>
        <end position="170"/>
    </location>
</feature>
<gene>
    <name evidence="2" type="ORF">V8G57_24010</name>
</gene>
<evidence type="ECO:0000256" key="1">
    <source>
        <dbReference type="SAM" id="SignalP"/>
    </source>
</evidence>
<accession>A0ABU9Q2H5</accession>
<sequence>MSKLHQRTSIESLLNGARPLCGGFCSALRMVKLAALFAAGMLFSAAAMAQSADAAIETAKQWLALADADQAGQMWEQSAALMKDQSDRKTWVAYIATAHSQYGAAPDKRIWQAMEHQIDHPSLPRGEFSSVTFISGYAKARAWEKVALVWQNQRWVPVGYQYGPAETAAK</sequence>
<name>A0ABU9Q2H5_9BURK</name>
<evidence type="ECO:0000313" key="3">
    <source>
        <dbReference type="Proteomes" id="UP001495910"/>
    </source>
</evidence>
<dbReference type="InterPro" id="IPR025091">
    <property type="entry name" value="DUF4019"/>
</dbReference>